<dbReference type="RefSeq" id="WP_161084070.1">
    <property type="nucleotide sequence ID" value="NZ_WWCX01000019.1"/>
</dbReference>
<proteinExistence type="predicted"/>
<dbReference type="AlphaFoldDB" id="A0A845GQC9"/>
<gene>
    <name evidence="1" type="ORF">GTP90_13690</name>
</gene>
<comment type="caution">
    <text evidence="1">The sequence shown here is derived from an EMBL/GenBank/DDBJ whole genome shotgun (WGS) entry which is preliminary data.</text>
</comment>
<evidence type="ECO:0000313" key="2">
    <source>
        <dbReference type="Proteomes" id="UP000447355"/>
    </source>
</evidence>
<evidence type="ECO:0000313" key="1">
    <source>
        <dbReference type="EMBL" id="MYM94917.1"/>
    </source>
</evidence>
<reference evidence="1" key="1">
    <citation type="submission" date="2019-12" db="EMBL/GenBank/DDBJ databases">
        <title>Novel species isolated from a subtropical stream in China.</title>
        <authorList>
            <person name="Lu H."/>
        </authorList>
    </citation>
    <scope>NUCLEOTIDE SEQUENCE [LARGE SCALE GENOMIC DNA]</scope>
    <source>
        <strain evidence="1">FT81W</strain>
    </source>
</reference>
<organism evidence="1 2">
    <name type="scientific">Duganella vulcania</name>
    <dbReference type="NCBI Taxonomy" id="2692166"/>
    <lineage>
        <taxon>Bacteria</taxon>
        <taxon>Pseudomonadati</taxon>
        <taxon>Pseudomonadota</taxon>
        <taxon>Betaproteobacteria</taxon>
        <taxon>Burkholderiales</taxon>
        <taxon>Oxalobacteraceae</taxon>
        <taxon>Telluria group</taxon>
        <taxon>Duganella</taxon>
    </lineage>
</organism>
<accession>A0A845GQC9</accession>
<dbReference type="EMBL" id="WWCX01000019">
    <property type="protein sequence ID" value="MYM94917.1"/>
    <property type="molecule type" value="Genomic_DNA"/>
</dbReference>
<dbReference type="Proteomes" id="UP000447355">
    <property type="component" value="Unassembled WGS sequence"/>
</dbReference>
<sequence>MTTAQLTPQSNQTPAVVSVAKELSGPQWVPRFPGSHATSALTPEFRIAVDSFIEAMEAAGIEVHPASTYRPPERSYLMHWAWRIKNGADPALAPAMDGVNIEWVHPTLAASRNAAREMAVAYNIDSLGVPPALHSLHNERQAIDMRITWSGTITIKDANGTMVQIDTTPRTGMNAQLKVVGASYNVKKFVGGASDKPHWSTTGH</sequence>
<protein>
    <submittedName>
        <fullName evidence="1">Peptidoglycan-binding domain-containing protein</fullName>
    </submittedName>
</protein>
<name>A0A845GQC9_9BURK</name>